<dbReference type="EMBL" id="BDQI01000036">
    <property type="protein sequence ID" value="GAX57499.1"/>
    <property type="molecule type" value="Genomic_DNA"/>
</dbReference>
<sequence length="62" mass="6606">MERGREGVQLCLHAVTLDALVVCAQPIPWNRSSSGPRGGERLVGAGQWKLGAPEVLVVLTPE</sequence>
<name>A0A250VTT2_STROL</name>
<protein>
    <submittedName>
        <fullName evidence="1">Uncharacterized protein</fullName>
    </submittedName>
</protein>
<comment type="caution">
    <text evidence="1">The sequence shown here is derived from an EMBL/GenBank/DDBJ whole genome shotgun (WGS) entry which is preliminary data.</text>
</comment>
<proteinExistence type="predicted"/>
<evidence type="ECO:0000313" key="1">
    <source>
        <dbReference type="EMBL" id="GAX57499.1"/>
    </source>
</evidence>
<keyword evidence="2" id="KW-1185">Reference proteome</keyword>
<accession>A0A250VTT2</accession>
<dbReference type="AlphaFoldDB" id="A0A250VTT2"/>
<dbReference type="Proteomes" id="UP000217446">
    <property type="component" value="Unassembled WGS sequence"/>
</dbReference>
<evidence type="ECO:0000313" key="2">
    <source>
        <dbReference type="Proteomes" id="UP000217446"/>
    </source>
</evidence>
<organism evidence="1 2">
    <name type="scientific">Streptomyces olivochromogenes</name>
    <dbReference type="NCBI Taxonomy" id="1963"/>
    <lineage>
        <taxon>Bacteria</taxon>
        <taxon>Bacillati</taxon>
        <taxon>Actinomycetota</taxon>
        <taxon>Actinomycetes</taxon>
        <taxon>Kitasatosporales</taxon>
        <taxon>Streptomycetaceae</taxon>
        <taxon>Streptomyces</taxon>
    </lineage>
</organism>
<gene>
    <name evidence="1" type="ORF">SO3561_09069</name>
</gene>
<reference evidence="2" key="1">
    <citation type="submission" date="2017-05" db="EMBL/GenBank/DDBJ databases">
        <title>Streptomyces olivochromogenes NBRC 3561 whole genome shotgun sequence.</title>
        <authorList>
            <person name="Dohra H."/>
            <person name="Kodani S."/>
        </authorList>
    </citation>
    <scope>NUCLEOTIDE SEQUENCE [LARGE SCALE GENOMIC DNA]</scope>
    <source>
        <strain evidence="2">NBRC 3561</strain>
    </source>
</reference>